<sequence>MAAGKKTGGRKAGTPNKVSGAVRKAISEAIDGYYTSEQFMLDMAALKPVERVQAMEKLAQYAVPKLQSTTLDATVQKRKTIEDRLLAASQEAAGKQAEEEDIDDGFDDDEA</sequence>
<dbReference type="EMBL" id="JAHOEI010000001">
    <property type="protein sequence ID" value="MBV3386146.1"/>
    <property type="molecule type" value="Genomic_DNA"/>
</dbReference>
<dbReference type="RefSeq" id="WP_217743669.1">
    <property type="nucleotide sequence ID" value="NZ_JAHOEI010000001.1"/>
</dbReference>
<evidence type="ECO:0008006" key="4">
    <source>
        <dbReference type="Google" id="ProtNLM"/>
    </source>
</evidence>
<feature type="compositionally biased region" description="Acidic residues" evidence="1">
    <location>
        <begin position="98"/>
        <end position="111"/>
    </location>
</feature>
<dbReference type="AlphaFoldDB" id="A0AAW4MXM1"/>
<evidence type="ECO:0000313" key="3">
    <source>
        <dbReference type="Proteomes" id="UP001196765"/>
    </source>
</evidence>
<name>A0AAW4MXM1_9BACT</name>
<gene>
    <name evidence="2" type="ORF">KSW82_00055</name>
</gene>
<protein>
    <recommendedName>
        <fullName evidence="4">Terminase small subunit</fullName>
    </recommendedName>
</protein>
<proteinExistence type="predicted"/>
<organism evidence="2 3">
    <name type="scientific">Segatella copri</name>
    <dbReference type="NCBI Taxonomy" id="165179"/>
    <lineage>
        <taxon>Bacteria</taxon>
        <taxon>Pseudomonadati</taxon>
        <taxon>Bacteroidota</taxon>
        <taxon>Bacteroidia</taxon>
        <taxon>Bacteroidales</taxon>
        <taxon>Prevotellaceae</taxon>
        <taxon>Segatella</taxon>
    </lineage>
</organism>
<evidence type="ECO:0000256" key="1">
    <source>
        <dbReference type="SAM" id="MobiDB-lite"/>
    </source>
</evidence>
<accession>A0AAW4MXM1</accession>
<reference evidence="2" key="1">
    <citation type="submission" date="2021-06" db="EMBL/GenBank/DDBJ databases">
        <title>Collection of gut derived symbiotic bacterial strains cultured from healthy donors.</title>
        <authorList>
            <person name="Lin H."/>
            <person name="Littmann E."/>
            <person name="Pamer E.G."/>
        </authorList>
    </citation>
    <scope>NUCLEOTIDE SEQUENCE</scope>
    <source>
        <strain evidence="2">MSK.21.74</strain>
    </source>
</reference>
<comment type="caution">
    <text evidence="2">The sequence shown here is derived from an EMBL/GenBank/DDBJ whole genome shotgun (WGS) entry which is preliminary data.</text>
</comment>
<feature type="region of interest" description="Disordered" evidence="1">
    <location>
        <begin position="89"/>
        <end position="111"/>
    </location>
</feature>
<dbReference type="Proteomes" id="UP001196765">
    <property type="component" value="Unassembled WGS sequence"/>
</dbReference>
<evidence type="ECO:0000313" key="2">
    <source>
        <dbReference type="EMBL" id="MBV3386146.1"/>
    </source>
</evidence>